<dbReference type="KEGG" id="ani:ANIA_08734"/>
<dbReference type="RefSeq" id="XP_682003.1">
    <property type="nucleotide sequence ID" value="XM_676911.1"/>
</dbReference>
<dbReference type="EMBL" id="BN001303">
    <property type="protein sequence ID" value="CBF78138.1"/>
    <property type="molecule type" value="Genomic_DNA"/>
</dbReference>
<sequence>MATFAASSLEACSSEIAETFIVPLAKPKSYWRFWPTLFIQSDVQCTEQAVRMMIDAHSPDPTVSPVSRFSWVTFSALTLISSRIWSLFVSMNQSARHAVKLASVTDQYYR</sequence>
<dbReference type="Proteomes" id="UP000000560">
    <property type="component" value="Chromosome III"/>
</dbReference>
<dbReference type="VEuPathDB" id="FungiDB:AN8734"/>
<organism evidence="1 2">
    <name type="scientific">Emericella nidulans (strain FGSC A4 / ATCC 38163 / CBS 112.46 / NRRL 194 / M139)</name>
    <name type="common">Aspergillus nidulans</name>
    <dbReference type="NCBI Taxonomy" id="227321"/>
    <lineage>
        <taxon>Eukaryota</taxon>
        <taxon>Fungi</taxon>
        <taxon>Dikarya</taxon>
        <taxon>Ascomycota</taxon>
        <taxon>Pezizomycotina</taxon>
        <taxon>Eurotiomycetes</taxon>
        <taxon>Eurotiomycetidae</taxon>
        <taxon>Eurotiales</taxon>
        <taxon>Aspergillaceae</taxon>
        <taxon>Aspergillus</taxon>
        <taxon>Aspergillus subgen. Nidulantes</taxon>
    </lineage>
</organism>
<proteinExistence type="predicted"/>
<protein>
    <submittedName>
        <fullName evidence="1">Uncharacterized protein</fullName>
    </submittedName>
</protein>
<accession>Q5ASJ6</accession>
<accession>C8VA10</accession>
<keyword evidence="2" id="KW-1185">Reference proteome</keyword>
<dbReference type="HOGENOM" id="CLU_2171034_0_0_1"/>
<dbReference type="InParanoid" id="Q5ASJ6"/>
<dbReference type="AlphaFoldDB" id="Q5ASJ6"/>
<reference evidence="2" key="1">
    <citation type="journal article" date="2005" name="Nature">
        <title>Sequencing of Aspergillus nidulans and comparative analysis with A. fumigatus and A. oryzae.</title>
        <authorList>
            <person name="Galagan J.E."/>
            <person name="Calvo S.E."/>
            <person name="Cuomo C."/>
            <person name="Ma L.J."/>
            <person name="Wortman J.R."/>
            <person name="Batzoglou S."/>
            <person name="Lee S.I."/>
            <person name="Basturkmen M."/>
            <person name="Spevak C.C."/>
            <person name="Clutterbuck J."/>
            <person name="Kapitonov V."/>
            <person name="Jurka J."/>
            <person name="Scazzocchio C."/>
            <person name="Farman M."/>
            <person name="Butler J."/>
            <person name="Purcell S."/>
            <person name="Harris S."/>
            <person name="Braus G.H."/>
            <person name="Draht O."/>
            <person name="Busch S."/>
            <person name="D'Enfert C."/>
            <person name="Bouchier C."/>
            <person name="Goldman G.H."/>
            <person name="Bell-Pedersen D."/>
            <person name="Griffiths-Jones S."/>
            <person name="Doonan J.H."/>
            <person name="Yu J."/>
            <person name="Vienken K."/>
            <person name="Pain A."/>
            <person name="Freitag M."/>
            <person name="Selker E.U."/>
            <person name="Archer D.B."/>
            <person name="Penalva M.A."/>
            <person name="Oakley B.R."/>
            <person name="Momany M."/>
            <person name="Tanaka T."/>
            <person name="Kumagai T."/>
            <person name="Asai K."/>
            <person name="Machida M."/>
            <person name="Nierman W.C."/>
            <person name="Denning D.W."/>
            <person name="Caddick M."/>
            <person name="Hynes M."/>
            <person name="Paoletti M."/>
            <person name="Fischer R."/>
            <person name="Miller B."/>
            <person name="Dyer P."/>
            <person name="Sachs M.S."/>
            <person name="Osmani S.A."/>
            <person name="Birren B.W."/>
        </authorList>
    </citation>
    <scope>NUCLEOTIDE SEQUENCE [LARGE SCALE GENOMIC DNA]</scope>
    <source>
        <strain evidence="2">FGSC A4 / ATCC 38163 / CBS 112.46 / NRRL 194 / M139</strain>
    </source>
</reference>
<name>Q5ASJ6_EMENI</name>
<dbReference type="GeneID" id="2868399"/>
<reference evidence="2" key="2">
    <citation type="journal article" date="2009" name="Fungal Genet. Biol.">
        <title>The 2008 update of the Aspergillus nidulans genome annotation: a community effort.</title>
        <authorList>
            <person name="Wortman J.R."/>
            <person name="Gilsenan J.M."/>
            <person name="Joardar V."/>
            <person name="Deegan J."/>
            <person name="Clutterbuck J."/>
            <person name="Andersen M.R."/>
            <person name="Archer D."/>
            <person name="Bencina M."/>
            <person name="Braus G."/>
            <person name="Coutinho P."/>
            <person name="von Dohren H."/>
            <person name="Doonan J."/>
            <person name="Driessen A.J."/>
            <person name="Durek P."/>
            <person name="Espeso E."/>
            <person name="Fekete E."/>
            <person name="Flipphi M."/>
            <person name="Estrada C.G."/>
            <person name="Geysens S."/>
            <person name="Goldman G."/>
            <person name="de Groot P.W."/>
            <person name="Hansen K."/>
            <person name="Harris S.D."/>
            <person name="Heinekamp T."/>
            <person name="Helmstaedt K."/>
            <person name="Henrissat B."/>
            <person name="Hofmann G."/>
            <person name="Homan T."/>
            <person name="Horio T."/>
            <person name="Horiuchi H."/>
            <person name="James S."/>
            <person name="Jones M."/>
            <person name="Karaffa L."/>
            <person name="Karanyi Z."/>
            <person name="Kato M."/>
            <person name="Keller N."/>
            <person name="Kelly D.E."/>
            <person name="Kiel J.A."/>
            <person name="Kim J.M."/>
            <person name="van der Klei I.J."/>
            <person name="Klis F.M."/>
            <person name="Kovalchuk A."/>
            <person name="Krasevec N."/>
            <person name="Kubicek C.P."/>
            <person name="Liu B."/>
            <person name="Maccabe A."/>
            <person name="Meyer V."/>
            <person name="Mirabito P."/>
            <person name="Miskei M."/>
            <person name="Mos M."/>
            <person name="Mullins J."/>
            <person name="Nelson D.R."/>
            <person name="Nielsen J."/>
            <person name="Oakley B.R."/>
            <person name="Osmani S.A."/>
            <person name="Pakula T."/>
            <person name="Paszewski A."/>
            <person name="Paulsen I."/>
            <person name="Pilsyk S."/>
            <person name="Pocsi I."/>
            <person name="Punt P.J."/>
            <person name="Ram A.F."/>
            <person name="Ren Q."/>
            <person name="Robellet X."/>
            <person name="Robson G."/>
            <person name="Seiboth B."/>
            <person name="van Solingen P."/>
            <person name="Specht T."/>
            <person name="Sun J."/>
            <person name="Taheri-Talesh N."/>
            <person name="Takeshita N."/>
            <person name="Ussery D."/>
            <person name="vanKuyk P.A."/>
            <person name="Visser H."/>
            <person name="van de Vondervoort P.J."/>
            <person name="de Vries R.P."/>
            <person name="Walton J."/>
            <person name="Xiang X."/>
            <person name="Xiong Y."/>
            <person name="Zeng A.P."/>
            <person name="Brandt B.W."/>
            <person name="Cornell M.J."/>
            <person name="van den Hondel C.A."/>
            <person name="Visser J."/>
            <person name="Oliver S.G."/>
            <person name="Turner G."/>
        </authorList>
    </citation>
    <scope>GENOME REANNOTATION</scope>
    <source>
        <strain evidence="2">FGSC A4 / ATCC 38163 / CBS 112.46 / NRRL 194 / M139</strain>
    </source>
</reference>
<evidence type="ECO:0000313" key="2">
    <source>
        <dbReference type="Proteomes" id="UP000000560"/>
    </source>
</evidence>
<gene>
    <name evidence="1" type="ORF">ANIA_08734</name>
</gene>
<evidence type="ECO:0000313" key="1">
    <source>
        <dbReference type="EMBL" id="CBF78138.1"/>
    </source>
</evidence>